<keyword evidence="1 6" id="KW-0963">Cytoplasm</keyword>
<dbReference type="EMBL" id="KV454430">
    <property type="protein sequence ID" value="ODQ80142.1"/>
    <property type="molecule type" value="Genomic_DNA"/>
</dbReference>
<evidence type="ECO:0000256" key="3">
    <source>
        <dbReference type="ARBA" id="ARBA00022679"/>
    </source>
</evidence>
<reference evidence="10" key="1">
    <citation type="submission" date="2016-05" db="EMBL/GenBank/DDBJ databases">
        <title>Comparative genomics of biotechnologically important yeasts.</title>
        <authorList>
            <consortium name="DOE Joint Genome Institute"/>
            <person name="Riley R."/>
            <person name="Haridas S."/>
            <person name="Wolfe K.H."/>
            <person name="Lopes M.R."/>
            <person name="Hittinger C.T."/>
            <person name="Goker M."/>
            <person name="Salamov A."/>
            <person name="Wisecaver J."/>
            <person name="Long T.M."/>
            <person name="Aerts A.L."/>
            <person name="Barry K."/>
            <person name="Choi C."/>
            <person name="Clum A."/>
            <person name="Coughlan A.Y."/>
            <person name="Deshpande S."/>
            <person name="Douglass A.P."/>
            <person name="Hanson S.J."/>
            <person name="Klenk H.-P."/>
            <person name="Labutti K."/>
            <person name="Lapidus A."/>
            <person name="Lindquist E."/>
            <person name="Lipzen A."/>
            <person name="Meier-Kolthoff J.P."/>
            <person name="Ohm R.A."/>
            <person name="Otillar R.P."/>
            <person name="Pangilinan J."/>
            <person name="Peng Y."/>
            <person name="Rokas A."/>
            <person name="Rosa C.A."/>
            <person name="Scheuner C."/>
            <person name="Sibirny A.A."/>
            <person name="Slot J.C."/>
            <person name="Stielow J.B."/>
            <person name="Sun H."/>
            <person name="Kurtzman C.P."/>
            <person name="Blackwell M."/>
            <person name="Grigoriev I.V."/>
            <person name="Jeffries T.W."/>
        </authorList>
    </citation>
    <scope>NUCLEOTIDE SEQUENCE [LARGE SCALE GENOMIC DNA]</scope>
    <source>
        <strain evidence="10">NRRL Y-12698</strain>
    </source>
</reference>
<dbReference type="GO" id="GO:0005737">
    <property type="term" value="C:cytoplasm"/>
    <property type="evidence" value="ECO:0007669"/>
    <property type="project" value="UniProtKB-SubCell"/>
</dbReference>
<evidence type="ECO:0000256" key="5">
    <source>
        <dbReference type="ARBA" id="ARBA00023242"/>
    </source>
</evidence>
<dbReference type="InterPro" id="IPR026480">
    <property type="entry name" value="RMT2_dom"/>
</dbReference>
<accession>A0A1E3QSZ6</accession>
<comment type="similarity">
    <text evidence="6">Belongs to the class I-like SAM-binding methyltransferase superfamily. RMT2 methyltransferase family.</text>
</comment>
<feature type="region of interest" description="Disordered" evidence="7">
    <location>
        <begin position="158"/>
        <end position="187"/>
    </location>
</feature>
<comment type="function">
    <text evidence="6">S-adenosyl-L-methionine-dependent protein-arginine N-methyltransferase that methylates the delta-nitrogen atom of arginine residues to form N5-methylarginine (type IV) in target proteins. Monomethylates ribosomal protein L12.</text>
</comment>
<dbReference type="InterPro" id="IPR051038">
    <property type="entry name" value="RMT2/GAMT_Mtase"/>
</dbReference>
<dbReference type="GO" id="GO:0019702">
    <property type="term" value="F:protein arginine N5-methyltransferase activity"/>
    <property type="evidence" value="ECO:0007669"/>
    <property type="project" value="EnsemblFungi"/>
</dbReference>
<protein>
    <recommendedName>
        <fullName evidence="6">Arginine N-methyltransferase 2</fullName>
        <ecNumber evidence="6">2.1.1.-</ecNumber>
    </recommendedName>
</protein>
<dbReference type="PIRSF" id="PIRSF038148">
    <property type="entry name" value="Arginine_N-mtfrase-2"/>
    <property type="match status" value="1"/>
</dbReference>
<sequence length="433" mass="49082">MTDLHDLCRFPTRPITRGTYIPMLTLYLKSGIPATYTVEEAELFEQGIEDPVDLPSTTTPLHILMENVPVPAQSSLEEIETVSAMIDELFQWGAGWCHIDTKERTPACILVERGLKDSVYFTQMVEAGVRAELLLRKVGEHDMEFIDDIEMDFDPEMVEQTESDEAEKKEVNEKEEEEERAELADDPANNQETYLKTKLEYTDNALVTEKNRDGVMMDWESQLMQAGADSMASGTIDEDGSVDLEYVCLNIGFGMGIIDTMVEKHAVKPAKHYICEAHPDVLAKMRADGWFEMPNVVVLSGRWQEALPKLLEEGITFNGIYYDTYSEHYEDMLDLFDFVVGLLKPHGVFSFFNGLGGDRIVSYEVYKKVVELDLNNYGLAVTFTEMDAPKETLVESQQKMAADKAAEGESAWEGIKRAYWVCPVYYHPEAKFA</sequence>
<keyword evidence="3 6" id="KW-0808">Transferase</keyword>
<name>A0A1E3QSZ6_9ASCO</name>
<proteinExistence type="inferred from homology"/>
<evidence type="ECO:0000313" key="9">
    <source>
        <dbReference type="EMBL" id="ODQ80142.1"/>
    </source>
</evidence>
<dbReference type="STRING" id="984486.A0A1E3QSZ6"/>
<dbReference type="GO" id="GO:0032259">
    <property type="term" value="P:methylation"/>
    <property type="evidence" value="ECO:0007669"/>
    <property type="project" value="UniProtKB-KW"/>
</dbReference>
<keyword evidence="10" id="KW-1185">Reference proteome</keyword>
<dbReference type="PANTHER" id="PTHR32379:SF1">
    <property type="entry name" value="GUANIDINOACETATE N-METHYLTRANSFERASE"/>
    <property type="match status" value="1"/>
</dbReference>
<dbReference type="InterPro" id="IPR029063">
    <property type="entry name" value="SAM-dependent_MTases_sf"/>
</dbReference>
<evidence type="ECO:0000256" key="6">
    <source>
        <dbReference type="PIRNR" id="PIRNR038148"/>
    </source>
</evidence>
<dbReference type="GeneID" id="30149559"/>
<feature type="domain" description="RMT2" evidence="8">
    <location>
        <begin position="187"/>
        <end position="433"/>
    </location>
</feature>
<dbReference type="PANTHER" id="PTHR32379">
    <property type="entry name" value="GUANIDINOACETATE N-METHYLTRANSFERASE"/>
    <property type="match status" value="1"/>
</dbReference>
<comment type="subcellular location">
    <subcellularLocation>
        <location evidence="6">Cytoplasm</location>
    </subcellularLocation>
    <subcellularLocation>
        <location evidence="6">Nucleus</location>
    </subcellularLocation>
</comment>
<evidence type="ECO:0000313" key="10">
    <source>
        <dbReference type="Proteomes" id="UP000094336"/>
    </source>
</evidence>
<evidence type="ECO:0000256" key="2">
    <source>
        <dbReference type="ARBA" id="ARBA00022603"/>
    </source>
</evidence>
<gene>
    <name evidence="9" type="ORF">BABINDRAFT_35303</name>
</gene>
<evidence type="ECO:0000256" key="7">
    <source>
        <dbReference type="SAM" id="MobiDB-lite"/>
    </source>
</evidence>
<dbReference type="PROSITE" id="PS51559">
    <property type="entry name" value="SAM_RMT2"/>
    <property type="match status" value="1"/>
</dbReference>
<dbReference type="GO" id="GO:0005634">
    <property type="term" value="C:nucleus"/>
    <property type="evidence" value="ECO:0007669"/>
    <property type="project" value="UniProtKB-SubCell"/>
</dbReference>
<dbReference type="SUPFAM" id="SSF53335">
    <property type="entry name" value="S-adenosyl-L-methionine-dependent methyltransferases"/>
    <property type="match status" value="1"/>
</dbReference>
<dbReference type="Gene3D" id="3.40.50.150">
    <property type="entry name" value="Vaccinia Virus protein VP39"/>
    <property type="match status" value="1"/>
</dbReference>
<dbReference type="InterPro" id="IPR017408">
    <property type="entry name" value="Arginine_N-MeTrfase_2"/>
</dbReference>
<evidence type="ECO:0000256" key="1">
    <source>
        <dbReference type="ARBA" id="ARBA00022490"/>
    </source>
</evidence>
<keyword evidence="5 6" id="KW-0539">Nucleus</keyword>
<evidence type="ECO:0000256" key="4">
    <source>
        <dbReference type="ARBA" id="ARBA00022691"/>
    </source>
</evidence>
<dbReference type="EC" id="2.1.1.-" evidence="6"/>
<keyword evidence="4" id="KW-0949">S-adenosyl-L-methionine</keyword>
<organism evidence="9 10">
    <name type="scientific">Babjeviella inositovora NRRL Y-12698</name>
    <dbReference type="NCBI Taxonomy" id="984486"/>
    <lineage>
        <taxon>Eukaryota</taxon>
        <taxon>Fungi</taxon>
        <taxon>Dikarya</taxon>
        <taxon>Ascomycota</taxon>
        <taxon>Saccharomycotina</taxon>
        <taxon>Pichiomycetes</taxon>
        <taxon>Serinales incertae sedis</taxon>
        <taxon>Babjeviella</taxon>
    </lineage>
</organism>
<dbReference type="OrthoDB" id="19014at2759"/>
<dbReference type="Proteomes" id="UP000094336">
    <property type="component" value="Unassembled WGS sequence"/>
</dbReference>
<dbReference type="RefSeq" id="XP_018985470.1">
    <property type="nucleotide sequence ID" value="XM_019131706.1"/>
</dbReference>
<dbReference type="AlphaFoldDB" id="A0A1E3QSZ6"/>
<keyword evidence="2 6" id="KW-0489">Methyltransferase</keyword>
<comment type="subunit">
    <text evidence="6">Monomer.</text>
</comment>
<evidence type="ECO:0000259" key="8">
    <source>
        <dbReference type="PROSITE" id="PS51559"/>
    </source>
</evidence>